<gene>
    <name evidence="1" type="ORF">PspYZU05_26</name>
</gene>
<keyword evidence="2" id="KW-1185">Reference proteome</keyword>
<organism evidence="1 2">
    <name type="scientific">Pseudomonas phage PspYZU05</name>
    <dbReference type="NCBI Taxonomy" id="1983556"/>
    <lineage>
        <taxon>Viruses</taxon>
        <taxon>Duplodnaviria</taxon>
        <taxon>Heunggongvirae</taxon>
        <taxon>Uroviricota</taxon>
        <taxon>Caudoviricetes</taxon>
        <taxon>Pantevenvirales</taxon>
        <taxon>Straboviridae</taxon>
        <taxon>Jiangsuvirus</taxon>
        <taxon>Jiangsuvirus pspyzu05</taxon>
    </lineage>
</organism>
<evidence type="ECO:0000313" key="2">
    <source>
        <dbReference type="Proteomes" id="UP000247773"/>
    </source>
</evidence>
<protein>
    <submittedName>
        <fullName evidence="1">Uncharacterized protein</fullName>
    </submittedName>
</protein>
<proteinExistence type="predicted"/>
<reference evidence="1 2" key="1">
    <citation type="submission" date="2017-04" db="EMBL/GenBank/DDBJ databases">
        <title>Isolation of lytic bacteriophages infecting Pseudomonas strains for biocontrol of fish and shrimp spoilage during chilled storage.</title>
        <authorList>
            <person name="Yang Z."/>
            <person name="Tao X."/>
            <person name="Gao L."/>
            <person name="Rao S."/>
        </authorList>
    </citation>
    <scope>NUCLEOTIDE SEQUENCE [LARGE SCALE GENOMIC DNA]</scope>
</reference>
<name>A0A2U7NLR8_9CAUD</name>
<accession>A0A2U7NLR8</accession>
<evidence type="ECO:0000313" key="1">
    <source>
        <dbReference type="EMBL" id="ASD51978.1"/>
    </source>
</evidence>
<sequence>MKGVSKVKRQIKKSNIIHAAFQTILRSLKNANKGHQNWGIVEQSIMKDQVNSMFSKYSSRAVSIAAYKLGLSREIRDKIKTCPESWQFDGTKVKFRIVPLNPQTSSSIAAVHLFSETILSSMIITKYNLGSKPWVQCCIDFGDALPKSNKASKKVWFLMNGKAEHFKSGKPEQNTQGNKLTFAPDYDINHMYQSNVRIMNINPGTIVSRPGDMYSAINIKPEEPVYVPKEGSKELLSAITKTLKDHSEKLDINMPFSYTDKINSNKRNLETLKMNQSTYDSQIKAVRQEIADLQVKLTDLESLHSMNWSAQQRIEADIYKLESTRTVDVDKLRSMFEYLIKEMA</sequence>
<dbReference type="EMBL" id="KY971610">
    <property type="protein sequence ID" value="ASD51978.1"/>
    <property type="molecule type" value="Genomic_DNA"/>
</dbReference>
<dbReference type="Proteomes" id="UP000247773">
    <property type="component" value="Genome"/>
</dbReference>